<name>A0ABW4H6S3_9LACO</name>
<dbReference type="EMBL" id="JBHTOM010000041">
    <property type="protein sequence ID" value="MFD1550517.1"/>
    <property type="molecule type" value="Genomic_DNA"/>
</dbReference>
<protein>
    <submittedName>
        <fullName evidence="1">Uncharacterized protein</fullName>
    </submittedName>
</protein>
<gene>
    <name evidence="1" type="ORF">ACFQ5T_12665</name>
</gene>
<organism evidence="1 2">
    <name type="scientific">Levilactobacillus fuyuanensis</name>
    <dbReference type="NCBI Taxonomy" id="2486022"/>
    <lineage>
        <taxon>Bacteria</taxon>
        <taxon>Bacillati</taxon>
        <taxon>Bacillota</taxon>
        <taxon>Bacilli</taxon>
        <taxon>Lactobacillales</taxon>
        <taxon>Lactobacillaceae</taxon>
        <taxon>Levilactobacillus</taxon>
    </lineage>
</organism>
<evidence type="ECO:0000313" key="1">
    <source>
        <dbReference type="EMBL" id="MFD1550517.1"/>
    </source>
</evidence>
<keyword evidence="2" id="KW-1185">Reference proteome</keyword>
<sequence length="73" mass="7837">MNIATYTASSTFYQAIDEMLANASPSDKLSKRLQAIFAQASISRRDMLGAMIGAGMNIAPMSINGTSFSKHSF</sequence>
<evidence type="ECO:0000313" key="2">
    <source>
        <dbReference type="Proteomes" id="UP001597195"/>
    </source>
</evidence>
<dbReference type="Proteomes" id="UP001597195">
    <property type="component" value="Unassembled WGS sequence"/>
</dbReference>
<comment type="caution">
    <text evidence="1">The sequence shown here is derived from an EMBL/GenBank/DDBJ whole genome shotgun (WGS) entry which is preliminary data.</text>
</comment>
<reference evidence="2" key="1">
    <citation type="journal article" date="2019" name="Int. J. Syst. Evol. Microbiol.">
        <title>The Global Catalogue of Microorganisms (GCM) 10K type strain sequencing project: providing services to taxonomists for standard genome sequencing and annotation.</title>
        <authorList>
            <consortium name="The Broad Institute Genomics Platform"/>
            <consortium name="The Broad Institute Genome Sequencing Center for Infectious Disease"/>
            <person name="Wu L."/>
            <person name="Ma J."/>
        </authorList>
    </citation>
    <scope>NUCLEOTIDE SEQUENCE [LARGE SCALE GENOMIC DNA]</scope>
    <source>
        <strain evidence="2">CCM 8906</strain>
    </source>
</reference>
<proteinExistence type="predicted"/>
<accession>A0ABW4H6S3</accession>